<dbReference type="InterPro" id="IPR020013">
    <property type="entry name" value="Flagellar_FlgE/F/G"/>
</dbReference>
<feature type="domain" description="Flagellar hook protein FlgE/F/G-like D1" evidence="7">
    <location>
        <begin position="85"/>
        <end position="152"/>
    </location>
</feature>
<organism evidence="8 9">
    <name type="scientific">Sphingomonas hengshuiensis</name>
    <dbReference type="NCBI Taxonomy" id="1609977"/>
    <lineage>
        <taxon>Bacteria</taxon>
        <taxon>Pseudomonadati</taxon>
        <taxon>Pseudomonadota</taxon>
        <taxon>Alphaproteobacteria</taxon>
        <taxon>Sphingomonadales</taxon>
        <taxon>Sphingomonadaceae</taxon>
        <taxon>Sphingomonas</taxon>
    </lineage>
</organism>
<keyword evidence="8" id="KW-0966">Cell projection</keyword>
<dbReference type="GO" id="GO:0071978">
    <property type="term" value="P:bacterial-type flagellum-dependent swarming motility"/>
    <property type="evidence" value="ECO:0007669"/>
    <property type="project" value="TreeGrafter"/>
</dbReference>
<evidence type="ECO:0000256" key="4">
    <source>
        <dbReference type="RuleBase" id="RU362116"/>
    </source>
</evidence>
<feature type="domain" description="Flagellar basal-body/hook protein C-terminal" evidence="6">
    <location>
        <begin position="197"/>
        <end position="239"/>
    </location>
</feature>
<dbReference type="PANTHER" id="PTHR30435">
    <property type="entry name" value="FLAGELLAR PROTEIN"/>
    <property type="match status" value="1"/>
</dbReference>
<protein>
    <submittedName>
        <fullName evidence="8">Flagellar basal-body rod protein FlgF</fullName>
    </submittedName>
</protein>
<keyword evidence="8" id="KW-0969">Cilium</keyword>
<evidence type="ECO:0000259" key="7">
    <source>
        <dbReference type="Pfam" id="PF22692"/>
    </source>
</evidence>
<evidence type="ECO:0000256" key="1">
    <source>
        <dbReference type="ARBA" id="ARBA00004117"/>
    </source>
</evidence>
<keyword evidence="8" id="KW-0282">Flagellum</keyword>
<sequence length="246" mass="25848">MDISSYVLLSQEQALRRRLDVAANNLANMNTVGFKREQPVFREYVDQGDTAVEPTRKTSYVLDYGAVHDTSAGAFQPTGNPLDVMIDGPGYLSVEAPGGGTAYTRAGFVKVLENGDLATAGGQRILGAGGKPINVPPEEAGQLNILSDGTVNGAAGPLGRIAVTVFADETSVDPRGDGLMNGTGGRELPAAETRLVSGGVEGSNVNAIQETTDMVEILRAYQTSQSLANSMSDMRKQAIDKLSRIS</sequence>
<dbReference type="InterPro" id="IPR010930">
    <property type="entry name" value="Flg_bb/hook_C_dom"/>
</dbReference>
<dbReference type="InterPro" id="IPR019776">
    <property type="entry name" value="Flagellar_basal_body_rod_CS"/>
</dbReference>
<name>A0A7U4J8I6_9SPHN</name>
<dbReference type="NCBIfam" id="TIGR03506">
    <property type="entry name" value="FlgEFG_subfam"/>
    <property type="match status" value="1"/>
</dbReference>
<accession>A0A7U4J8I6</accession>
<evidence type="ECO:0000313" key="8">
    <source>
        <dbReference type="EMBL" id="AJP72220.1"/>
    </source>
</evidence>
<dbReference type="PROSITE" id="PS00588">
    <property type="entry name" value="FLAGELLA_BB_ROD"/>
    <property type="match status" value="1"/>
</dbReference>
<evidence type="ECO:0000259" key="6">
    <source>
        <dbReference type="Pfam" id="PF06429"/>
    </source>
</evidence>
<comment type="subcellular location">
    <subcellularLocation>
        <location evidence="1 4">Bacterial flagellum basal body</location>
    </subcellularLocation>
</comment>
<dbReference type="KEGG" id="sphi:TS85_11105"/>
<evidence type="ECO:0000256" key="2">
    <source>
        <dbReference type="ARBA" id="ARBA00009677"/>
    </source>
</evidence>
<evidence type="ECO:0000313" key="9">
    <source>
        <dbReference type="Proteomes" id="UP000032300"/>
    </source>
</evidence>
<comment type="similarity">
    <text evidence="2 4">Belongs to the flagella basal body rod proteins family.</text>
</comment>
<dbReference type="AlphaFoldDB" id="A0A7U4J8I6"/>
<keyword evidence="3 4" id="KW-0975">Bacterial flagellum</keyword>
<gene>
    <name evidence="8" type="ORF">TS85_11105</name>
</gene>
<keyword evidence="9" id="KW-1185">Reference proteome</keyword>
<dbReference type="Pfam" id="PF06429">
    <property type="entry name" value="Flg_bbr_C"/>
    <property type="match status" value="1"/>
</dbReference>
<dbReference type="SUPFAM" id="SSF117143">
    <property type="entry name" value="Flagellar hook protein flgE"/>
    <property type="match status" value="1"/>
</dbReference>
<dbReference type="PANTHER" id="PTHR30435:SF19">
    <property type="entry name" value="FLAGELLAR BASAL-BODY ROD PROTEIN FLGG"/>
    <property type="match status" value="1"/>
</dbReference>
<feature type="domain" description="Flagellar basal body rod protein N-terminal" evidence="5">
    <location>
        <begin position="13"/>
        <end position="35"/>
    </location>
</feature>
<reference evidence="8 9" key="2">
    <citation type="submission" date="2015-02" db="EMBL/GenBank/DDBJ databases">
        <title>The complete genome of Sphingomonas hengshuiensis sp. WHSC-8 isolated from soil of Hengshui Lake.</title>
        <authorList>
            <person name="Wei S."/>
            <person name="Guo J."/>
            <person name="Su C."/>
            <person name="Wu R."/>
            <person name="Zhang Z."/>
            <person name="Liang K."/>
            <person name="Li H."/>
            <person name="Wang T."/>
            <person name="Liu H."/>
            <person name="Zhang C."/>
            <person name="Li Z."/>
            <person name="Wang Q."/>
            <person name="Meng J."/>
        </authorList>
    </citation>
    <scope>NUCLEOTIDE SEQUENCE [LARGE SCALE GENOMIC DNA]</scope>
    <source>
        <strain evidence="8 9">WHSC-8</strain>
    </source>
</reference>
<proteinExistence type="inferred from homology"/>
<dbReference type="InterPro" id="IPR001444">
    <property type="entry name" value="Flag_bb_rod_N"/>
</dbReference>
<dbReference type="Proteomes" id="UP000032300">
    <property type="component" value="Chromosome"/>
</dbReference>
<dbReference type="InterPro" id="IPR037925">
    <property type="entry name" value="FlgE/F/G-like"/>
</dbReference>
<dbReference type="GO" id="GO:0009425">
    <property type="term" value="C:bacterial-type flagellum basal body"/>
    <property type="evidence" value="ECO:0007669"/>
    <property type="project" value="UniProtKB-SubCell"/>
</dbReference>
<evidence type="ECO:0000256" key="3">
    <source>
        <dbReference type="ARBA" id="ARBA00023143"/>
    </source>
</evidence>
<reference evidence="8 9" key="1">
    <citation type="journal article" date="2015" name="Int. J. Syst. Evol. Microbiol.">
        <title>Sphingomonas hengshuiensis sp. nov., isolated from lake wetland.</title>
        <authorList>
            <person name="Wei S."/>
            <person name="Wang T."/>
            <person name="Liu H."/>
            <person name="Zhang C."/>
            <person name="Guo J."/>
            <person name="Wang Q."/>
            <person name="Liang K."/>
            <person name="Zhang Z."/>
        </authorList>
    </citation>
    <scope>NUCLEOTIDE SEQUENCE [LARGE SCALE GENOMIC DNA]</scope>
    <source>
        <strain evidence="8 9">WHSC-8</strain>
    </source>
</reference>
<dbReference type="RefSeq" id="WP_044332194.1">
    <property type="nucleotide sequence ID" value="NZ_CP010836.1"/>
</dbReference>
<dbReference type="EMBL" id="CP010836">
    <property type="protein sequence ID" value="AJP72220.1"/>
    <property type="molecule type" value="Genomic_DNA"/>
</dbReference>
<dbReference type="InterPro" id="IPR053967">
    <property type="entry name" value="LlgE_F_G-like_D1"/>
</dbReference>
<dbReference type="Pfam" id="PF00460">
    <property type="entry name" value="Flg_bb_rod"/>
    <property type="match status" value="1"/>
</dbReference>
<evidence type="ECO:0000259" key="5">
    <source>
        <dbReference type="Pfam" id="PF00460"/>
    </source>
</evidence>
<dbReference type="OrthoDB" id="9804559at2"/>
<dbReference type="Pfam" id="PF22692">
    <property type="entry name" value="LlgE_F_G_D1"/>
    <property type="match status" value="1"/>
</dbReference>